<dbReference type="AlphaFoldDB" id="A0ABC9VAW4"/>
<dbReference type="EMBL" id="AOTZ01000009">
    <property type="protein sequence ID" value="EZP75213.1"/>
    <property type="molecule type" value="Genomic_DNA"/>
</dbReference>
<accession>A0ABC9VAW4</accession>
<keyword evidence="2" id="KW-1185">Reference proteome</keyword>
<organism evidence="1 2">
    <name type="scientific">Parageobacillus genomosp. 1</name>
    <dbReference type="NCBI Taxonomy" id="1295642"/>
    <lineage>
        <taxon>Bacteria</taxon>
        <taxon>Bacillati</taxon>
        <taxon>Bacillota</taxon>
        <taxon>Bacilli</taxon>
        <taxon>Bacillales</taxon>
        <taxon>Anoxybacillaceae</taxon>
        <taxon>Parageobacillus</taxon>
    </lineage>
</organism>
<dbReference type="Proteomes" id="UP000023566">
    <property type="component" value="Chromosome"/>
</dbReference>
<evidence type="ECO:0000313" key="1">
    <source>
        <dbReference type="EMBL" id="EZP75213.1"/>
    </source>
</evidence>
<sequence>MSCIVTLFFIVFFIGYTYCLDLLLSIIQKSAADFKIFLDFLKQTVHYQHDDKAERSMKKYMDKTESVTLLTISLLHDFYLWSITALLTKINFPE</sequence>
<evidence type="ECO:0000313" key="2">
    <source>
        <dbReference type="Proteomes" id="UP000023566"/>
    </source>
</evidence>
<proteinExistence type="predicted"/>
<gene>
    <name evidence="1" type="ORF">H839_16973</name>
</gene>
<name>A0ABC9VAW4_9BACL</name>
<protein>
    <submittedName>
        <fullName evidence="1">Uncharacterized protein</fullName>
    </submittedName>
</protein>
<comment type="caution">
    <text evidence="1">The sequence shown here is derived from an EMBL/GenBank/DDBJ whole genome shotgun (WGS) entry which is preliminary data.</text>
</comment>
<reference evidence="1 2" key="1">
    <citation type="journal article" date="2014" name="Appl. Microbiol. Biotechnol.">
        <title>Transformable facultative thermophile Geobacillus stearothermophilus NUB3621 as a host strain for metabolic engineering.</title>
        <authorList>
            <person name="Blanchard K."/>
            <person name="Robic S."/>
            <person name="Matsumura I."/>
        </authorList>
    </citation>
    <scope>NUCLEOTIDE SEQUENCE [LARGE SCALE GENOMIC DNA]</scope>
    <source>
        <strain evidence="1 2">NUB3621</strain>
    </source>
</reference>